<gene>
    <name evidence="2" type="ORF">GUJ93_ZPchr0001g31425</name>
</gene>
<organism evidence="2 3">
    <name type="scientific">Zizania palustris</name>
    <name type="common">Northern wild rice</name>
    <dbReference type="NCBI Taxonomy" id="103762"/>
    <lineage>
        <taxon>Eukaryota</taxon>
        <taxon>Viridiplantae</taxon>
        <taxon>Streptophyta</taxon>
        <taxon>Embryophyta</taxon>
        <taxon>Tracheophyta</taxon>
        <taxon>Spermatophyta</taxon>
        <taxon>Magnoliopsida</taxon>
        <taxon>Liliopsida</taxon>
        <taxon>Poales</taxon>
        <taxon>Poaceae</taxon>
        <taxon>BOP clade</taxon>
        <taxon>Oryzoideae</taxon>
        <taxon>Oryzeae</taxon>
        <taxon>Zizaniinae</taxon>
        <taxon>Zizania</taxon>
    </lineage>
</organism>
<dbReference type="Proteomes" id="UP000729402">
    <property type="component" value="Unassembled WGS sequence"/>
</dbReference>
<evidence type="ECO:0000256" key="1">
    <source>
        <dbReference type="SAM" id="MobiDB-lite"/>
    </source>
</evidence>
<name>A0A8J5RS80_ZIZPA</name>
<proteinExistence type="predicted"/>
<feature type="region of interest" description="Disordered" evidence="1">
    <location>
        <begin position="1"/>
        <end position="42"/>
    </location>
</feature>
<evidence type="ECO:0000313" key="3">
    <source>
        <dbReference type="Proteomes" id="UP000729402"/>
    </source>
</evidence>
<protein>
    <submittedName>
        <fullName evidence="2">Uncharacterized protein</fullName>
    </submittedName>
</protein>
<evidence type="ECO:0000313" key="2">
    <source>
        <dbReference type="EMBL" id="KAG8052364.1"/>
    </source>
</evidence>
<sequence>MRRRNSSARRGSRRDGSTIGADWARAIGRGDGAVPTKGLREEEDEQCGVIWVFAKNSALRVGPNGFSE</sequence>
<dbReference type="AlphaFoldDB" id="A0A8J5RS80"/>
<accession>A0A8J5RS80</accession>
<reference evidence="2" key="2">
    <citation type="submission" date="2021-02" db="EMBL/GenBank/DDBJ databases">
        <authorList>
            <person name="Kimball J.A."/>
            <person name="Haas M.W."/>
            <person name="Macchietto M."/>
            <person name="Kono T."/>
            <person name="Duquette J."/>
            <person name="Shao M."/>
        </authorList>
    </citation>
    <scope>NUCLEOTIDE SEQUENCE</scope>
    <source>
        <tissue evidence="2">Fresh leaf tissue</tissue>
    </source>
</reference>
<reference evidence="2" key="1">
    <citation type="journal article" date="2021" name="bioRxiv">
        <title>Whole Genome Assembly and Annotation of Northern Wild Rice, Zizania palustris L., Supports a Whole Genome Duplication in the Zizania Genus.</title>
        <authorList>
            <person name="Haas M."/>
            <person name="Kono T."/>
            <person name="Macchietto M."/>
            <person name="Millas R."/>
            <person name="McGilp L."/>
            <person name="Shao M."/>
            <person name="Duquette J."/>
            <person name="Hirsch C.N."/>
            <person name="Kimball J."/>
        </authorList>
    </citation>
    <scope>NUCLEOTIDE SEQUENCE</scope>
    <source>
        <tissue evidence="2">Fresh leaf tissue</tissue>
    </source>
</reference>
<comment type="caution">
    <text evidence="2">The sequence shown here is derived from an EMBL/GenBank/DDBJ whole genome shotgun (WGS) entry which is preliminary data.</text>
</comment>
<keyword evidence="3" id="KW-1185">Reference proteome</keyword>
<dbReference type="EMBL" id="JAAALK010000288">
    <property type="protein sequence ID" value="KAG8052364.1"/>
    <property type="molecule type" value="Genomic_DNA"/>
</dbReference>
<feature type="compositionally biased region" description="Basic residues" evidence="1">
    <location>
        <begin position="1"/>
        <end position="12"/>
    </location>
</feature>